<protein>
    <submittedName>
        <fullName evidence="3">Type IV pilin protein</fullName>
    </submittedName>
</protein>
<keyword evidence="4" id="KW-1185">Reference proteome</keyword>
<keyword evidence="2" id="KW-1133">Transmembrane helix</keyword>
<reference evidence="3 4" key="1">
    <citation type="submission" date="2024-02" db="EMBL/GenBank/DDBJ databases">
        <title>Lysobacter Genome Sequencing and Mining.</title>
        <authorList>
            <person name="Bierman J."/>
            <person name="Walker M.C."/>
        </authorList>
    </citation>
    <scope>NUCLEOTIDE SEQUENCE [LARGE SCALE GENOMIC DNA]</scope>
    <source>
        <strain evidence="3 4">PB6250</strain>
    </source>
</reference>
<dbReference type="Pfam" id="PF16732">
    <property type="entry name" value="ComP_DUS"/>
    <property type="match status" value="1"/>
</dbReference>
<keyword evidence="2" id="KW-0472">Membrane</keyword>
<evidence type="ECO:0000313" key="3">
    <source>
        <dbReference type="EMBL" id="MEI2456099.1"/>
    </source>
</evidence>
<gene>
    <name evidence="3" type="ORF">V2J18_15650</name>
</gene>
<feature type="transmembrane region" description="Helical" evidence="2">
    <location>
        <begin position="21"/>
        <end position="39"/>
    </location>
</feature>
<proteinExistence type="predicted"/>
<keyword evidence="2" id="KW-0812">Transmembrane</keyword>
<organism evidence="3 4">
    <name type="scientific">Lysobacter firmicutimachus</name>
    <dbReference type="NCBI Taxonomy" id="1792846"/>
    <lineage>
        <taxon>Bacteria</taxon>
        <taxon>Pseudomonadati</taxon>
        <taxon>Pseudomonadota</taxon>
        <taxon>Gammaproteobacteria</taxon>
        <taxon>Lysobacterales</taxon>
        <taxon>Lysobacteraceae</taxon>
        <taxon>Lysobacter</taxon>
    </lineage>
</organism>
<dbReference type="NCBIfam" id="TIGR02532">
    <property type="entry name" value="IV_pilin_GFxxxE"/>
    <property type="match status" value="1"/>
</dbReference>
<dbReference type="SUPFAM" id="SSF54523">
    <property type="entry name" value="Pili subunits"/>
    <property type="match status" value="1"/>
</dbReference>
<dbReference type="InterPro" id="IPR000983">
    <property type="entry name" value="Bac_GSPG_pilin"/>
</dbReference>
<dbReference type="InterPro" id="IPR031982">
    <property type="entry name" value="PilE-like"/>
</dbReference>
<sequence>MTSYRNRSIARLSRGFTLMELMAVVAIVAILVGIAVPTYQDSVRKSRRGQAKSDLAEAAQAMERYYTINNTYVGANLSAIYHNPPQSPKDGTAQYTISFDGAVTANRFVLQAVPSASTGQDKDKCGTMNLSNTGVKGPASLPAECWNK</sequence>
<evidence type="ECO:0000256" key="1">
    <source>
        <dbReference type="ARBA" id="ARBA00022481"/>
    </source>
</evidence>
<keyword evidence="1" id="KW-0488">Methylation</keyword>
<dbReference type="PANTHER" id="PTHR30093:SF47">
    <property type="entry name" value="TYPE IV PILUS NON-CORE MINOR PILIN PILE"/>
    <property type="match status" value="1"/>
</dbReference>
<dbReference type="PANTHER" id="PTHR30093">
    <property type="entry name" value="GENERAL SECRETION PATHWAY PROTEIN G"/>
    <property type="match status" value="1"/>
</dbReference>
<evidence type="ECO:0000256" key="2">
    <source>
        <dbReference type="SAM" id="Phobius"/>
    </source>
</evidence>
<dbReference type="Proteomes" id="UP001387215">
    <property type="component" value="Unassembled WGS sequence"/>
</dbReference>
<name>A0ABU8D513_9GAMM</name>
<dbReference type="PRINTS" id="PR00813">
    <property type="entry name" value="BCTERIALGSPG"/>
</dbReference>
<dbReference type="Pfam" id="PF07963">
    <property type="entry name" value="N_methyl"/>
    <property type="match status" value="1"/>
</dbReference>
<comment type="caution">
    <text evidence="3">The sequence shown here is derived from an EMBL/GenBank/DDBJ whole genome shotgun (WGS) entry which is preliminary data.</text>
</comment>
<dbReference type="EMBL" id="JBANDL010000002">
    <property type="protein sequence ID" value="MEI2456099.1"/>
    <property type="molecule type" value="Genomic_DNA"/>
</dbReference>
<accession>A0ABU8D513</accession>
<dbReference type="RefSeq" id="WP_064748373.1">
    <property type="nucleotide sequence ID" value="NZ_JBANDL010000002.1"/>
</dbReference>
<evidence type="ECO:0000313" key="4">
    <source>
        <dbReference type="Proteomes" id="UP001387215"/>
    </source>
</evidence>
<dbReference type="InterPro" id="IPR045584">
    <property type="entry name" value="Pilin-like"/>
</dbReference>
<dbReference type="Gene3D" id="3.30.700.10">
    <property type="entry name" value="Glycoprotein, Type 4 Pilin"/>
    <property type="match status" value="1"/>
</dbReference>
<dbReference type="InterPro" id="IPR012902">
    <property type="entry name" value="N_methyl_site"/>
</dbReference>